<keyword evidence="2" id="KW-1185">Reference proteome</keyword>
<sequence>MMAGWHLIGLFDLSAYDDRTRASCIGEFTFSSWRALAGQHLPLPLPGISPMGEIGSFSAGVNPAT</sequence>
<evidence type="ECO:0000313" key="2">
    <source>
        <dbReference type="Proteomes" id="UP001276840"/>
    </source>
</evidence>
<accession>A0ABU4ZLZ2</accession>
<dbReference type="EMBL" id="JAVIJF010000012">
    <property type="protein sequence ID" value="MDX8526396.1"/>
    <property type="molecule type" value="Genomic_DNA"/>
</dbReference>
<evidence type="ECO:0000313" key="1">
    <source>
        <dbReference type="EMBL" id="MDX8526396.1"/>
    </source>
</evidence>
<name>A0ABU4ZLZ2_9HYPH</name>
<dbReference type="RefSeq" id="WP_320234337.1">
    <property type="nucleotide sequence ID" value="NZ_JAVIJF010000012.1"/>
</dbReference>
<protein>
    <submittedName>
        <fullName evidence="1">Uncharacterized protein</fullName>
    </submittedName>
</protein>
<gene>
    <name evidence="1" type="ORF">RFM68_18005</name>
</gene>
<reference evidence="1 2" key="1">
    <citation type="submission" date="2023-08" db="EMBL/GenBank/DDBJ databases">
        <title>Implementing the SeqCode for naming new Mesorhizobium species isolated from Vachellia karroo root nodules.</title>
        <authorList>
            <person name="Van Lill M."/>
        </authorList>
    </citation>
    <scope>NUCLEOTIDE SEQUENCE [LARGE SCALE GENOMIC DNA]</scope>
    <source>
        <strain evidence="1 2">MSK 1335</strain>
    </source>
</reference>
<organism evidence="1 2">
    <name type="scientific">Mesorhizobium montanum</name>
    <dbReference type="NCBI Taxonomy" id="3072323"/>
    <lineage>
        <taxon>Bacteria</taxon>
        <taxon>Pseudomonadati</taxon>
        <taxon>Pseudomonadota</taxon>
        <taxon>Alphaproteobacteria</taxon>
        <taxon>Hyphomicrobiales</taxon>
        <taxon>Phyllobacteriaceae</taxon>
        <taxon>Mesorhizobium</taxon>
    </lineage>
</organism>
<dbReference type="Proteomes" id="UP001276840">
    <property type="component" value="Unassembled WGS sequence"/>
</dbReference>
<proteinExistence type="predicted"/>
<comment type="caution">
    <text evidence="1">The sequence shown here is derived from an EMBL/GenBank/DDBJ whole genome shotgun (WGS) entry which is preliminary data.</text>
</comment>